<organism evidence="1 2">
    <name type="scientific">Methylobacterium thuringiense</name>
    <dbReference type="NCBI Taxonomy" id="1003091"/>
    <lineage>
        <taxon>Bacteria</taxon>
        <taxon>Pseudomonadati</taxon>
        <taxon>Pseudomonadota</taxon>
        <taxon>Alphaproteobacteria</taxon>
        <taxon>Hyphomicrobiales</taxon>
        <taxon>Methylobacteriaceae</taxon>
        <taxon>Methylobacterium</taxon>
    </lineage>
</organism>
<evidence type="ECO:0000313" key="1">
    <source>
        <dbReference type="EMBL" id="GJE54139.1"/>
    </source>
</evidence>
<gene>
    <name evidence="1" type="ORF">EKPJFOCH_0612</name>
</gene>
<comment type="caution">
    <text evidence="1">The sequence shown here is derived from an EMBL/GenBank/DDBJ whole genome shotgun (WGS) entry which is preliminary data.</text>
</comment>
<keyword evidence="2" id="KW-1185">Reference proteome</keyword>
<dbReference type="Proteomes" id="UP001055101">
    <property type="component" value="Unassembled WGS sequence"/>
</dbReference>
<evidence type="ECO:0008006" key="3">
    <source>
        <dbReference type="Google" id="ProtNLM"/>
    </source>
</evidence>
<reference evidence="1" key="1">
    <citation type="journal article" date="2021" name="Front. Microbiol.">
        <title>Comprehensive Comparative Genomics and Phenotyping of Methylobacterium Species.</title>
        <authorList>
            <person name="Alessa O."/>
            <person name="Ogura Y."/>
            <person name="Fujitani Y."/>
            <person name="Takami H."/>
            <person name="Hayashi T."/>
            <person name="Sahin N."/>
            <person name="Tani A."/>
        </authorList>
    </citation>
    <scope>NUCLEOTIDE SEQUENCE</scope>
    <source>
        <strain evidence="1">DSM 23674</strain>
    </source>
</reference>
<name>A0ABQ4TIV1_9HYPH</name>
<accession>A0ABQ4TIV1</accession>
<sequence length="164" mass="17639">MPDQDFGTLGQCNPGAAALTSFCEVQQIGFARGSFAFELPGLFLMPNSVLRLTALAVIFAPSLAMAQAQQDFTLVNRTGYQIDEVYVGPVSSSEWGKDVMGKEAIDDGESADISFQGGGGCKWDIRVVYNDGDAAEFHNVNLCNISKVSLFWNRKAGTTRAVAE</sequence>
<protein>
    <recommendedName>
        <fullName evidence="3">Argininosuccinate lyase</fullName>
    </recommendedName>
</protein>
<proteinExistence type="predicted"/>
<evidence type="ECO:0000313" key="2">
    <source>
        <dbReference type="Proteomes" id="UP001055101"/>
    </source>
</evidence>
<dbReference type="EMBL" id="BPRA01000002">
    <property type="protein sequence ID" value="GJE54139.1"/>
    <property type="molecule type" value="Genomic_DNA"/>
</dbReference>
<reference evidence="1" key="2">
    <citation type="submission" date="2021-08" db="EMBL/GenBank/DDBJ databases">
        <authorList>
            <person name="Tani A."/>
            <person name="Ola A."/>
            <person name="Ogura Y."/>
            <person name="Katsura K."/>
            <person name="Hayashi T."/>
        </authorList>
    </citation>
    <scope>NUCLEOTIDE SEQUENCE</scope>
    <source>
        <strain evidence="1">DSM 23674</strain>
    </source>
</reference>